<dbReference type="STRING" id="1293890.TALK_17660"/>
<evidence type="ECO:0000256" key="1">
    <source>
        <dbReference type="SAM" id="SignalP"/>
    </source>
</evidence>
<dbReference type="Pfam" id="PF13416">
    <property type="entry name" value="SBP_bac_8"/>
    <property type="match status" value="1"/>
</dbReference>
<dbReference type="EMBL" id="JFKB01000015">
    <property type="protein sequence ID" value="OSQ45344.1"/>
    <property type="molecule type" value="Genomic_DNA"/>
</dbReference>
<sequence>MKKLLISTAVIVATTQMAAAADLSSMSWDDVVTQAKEEGELTWYVWYLTDDLRRAAKTFEEEYGITVTIPEGTMEGNLEKLYADKARKTGDIDVFALGWDSYTSVDLSAMFMPLTALPKDDNRVSDLAGIDAGEYAFAFWGNQTGIAYDPTHITGDDLPQTPKEFAAFWQSHPEKFGFNYQNGGSGPSYYQNILRVVSGADFSDPSDSKEHLAALQPGIDFFNAHAENYVITASNADSITRISDGELWMAPAWEDHLAGLQNRGEVRKDIKFYIPEMGMNGGGNGVSIPLNAPHSAAAAVFINWLISPETQTVFNKEFGTAPMNAAADDSFALIPNAMRKYSTVSPNKPFRSAMEAKFTEEVVQQR</sequence>
<accession>A0A1Y2LAI6</accession>
<organism evidence="2 3">
    <name type="scientific">Thalassospira alkalitolerans</name>
    <dbReference type="NCBI Taxonomy" id="1293890"/>
    <lineage>
        <taxon>Bacteria</taxon>
        <taxon>Pseudomonadati</taxon>
        <taxon>Pseudomonadota</taxon>
        <taxon>Alphaproteobacteria</taxon>
        <taxon>Rhodospirillales</taxon>
        <taxon>Thalassospiraceae</taxon>
        <taxon>Thalassospira</taxon>
    </lineage>
</organism>
<evidence type="ECO:0000313" key="3">
    <source>
        <dbReference type="Proteomes" id="UP000193396"/>
    </source>
</evidence>
<evidence type="ECO:0000313" key="2">
    <source>
        <dbReference type="EMBL" id="OSQ45344.1"/>
    </source>
</evidence>
<reference evidence="2 3" key="1">
    <citation type="submission" date="2014-03" db="EMBL/GenBank/DDBJ databases">
        <title>The draft genome sequence of Thalassospira alkalitolerans JCM 18968.</title>
        <authorList>
            <person name="Lai Q."/>
            <person name="Shao Z."/>
        </authorList>
    </citation>
    <scope>NUCLEOTIDE SEQUENCE [LARGE SCALE GENOMIC DNA]</scope>
    <source>
        <strain evidence="2 3">JCM 18968</strain>
    </source>
</reference>
<dbReference type="Proteomes" id="UP000193396">
    <property type="component" value="Unassembled WGS sequence"/>
</dbReference>
<proteinExistence type="predicted"/>
<feature type="chain" id="PRO_5012282451" evidence="1">
    <location>
        <begin position="21"/>
        <end position="366"/>
    </location>
</feature>
<name>A0A1Y2LAI6_9PROT</name>
<dbReference type="PANTHER" id="PTHR42779:SF1">
    <property type="entry name" value="PROTEIN YNJB"/>
    <property type="match status" value="1"/>
</dbReference>
<dbReference type="SUPFAM" id="SSF53850">
    <property type="entry name" value="Periplasmic binding protein-like II"/>
    <property type="match status" value="1"/>
</dbReference>
<dbReference type="Gene3D" id="3.40.190.10">
    <property type="entry name" value="Periplasmic binding protein-like II"/>
    <property type="match status" value="2"/>
</dbReference>
<keyword evidence="1" id="KW-0732">Signal</keyword>
<protein>
    <submittedName>
        <fullName evidence="2">Potassium transporter Trk</fullName>
    </submittedName>
</protein>
<feature type="signal peptide" evidence="1">
    <location>
        <begin position="1"/>
        <end position="20"/>
    </location>
</feature>
<keyword evidence="3" id="KW-1185">Reference proteome</keyword>
<comment type="caution">
    <text evidence="2">The sequence shown here is derived from an EMBL/GenBank/DDBJ whole genome shotgun (WGS) entry which is preliminary data.</text>
</comment>
<dbReference type="InterPro" id="IPR006059">
    <property type="entry name" value="SBP"/>
</dbReference>
<dbReference type="AlphaFoldDB" id="A0A1Y2LAI6"/>
<dbReference type="PANTHER" id="PTHR42779">
    <property type="entry name" value="PROTEIN YNJB"/>
    <property type="match status" value="1"/>
</dbReference>
<gene>
    <name evidence="2" type="ORF">TALK_17660</name>
</gene>